<proteinExistence type="predicted"/>
<accession>A0A7G6W1A2</accession>
<keyword evidence="2" id="KW-0614">Plasmid</keyword>
<gene>
    <name evidence="2" type="ORF">H4O24_19665</name>
</gene>
<sequence length="149" mass="16092">MASITPLSSGRGLPDLTMVEFAIMISLMRLGPNPAPLLLETLSEWFGQTVGLSDLKPGLRRLMHQGMLVQDSNGALRPMPPSATPVATCFAAAIRIVGTEFRRALDKGDPPLIDHILRQAREDARRDEKSTPEPDSSPGAGDEPPPDKE</sequence>
<dbReference type="EMBL" id="CP060054">
    <property type="protein sequence ID" value="QNE07767.1"/>
    <property type="molecule type" value="Genomic_DNA"/>
</dbReference>
<geneLocation type="plasmid" evidence="2 3">
    <name>plas2</name>
</geneLocation>
<evidence type="ECO:0000313" key="3">
    <source>
        <dbReference type="Proteomes" id="UP000515297"/>
    </source>
</evidence>
<feature type="region of interest" description="Disordered" evidence="1">
    <location>
        <begin position="106"/>
        <end position="149"/>
    </location>
</feature>
<dbReference type="AlphaFoldDB" id="A0A7G6W1A2"/>
<dbReference type="RefSeq" id="WP_185886194.1">
    <property type="nucleotide sequence ID" value="NZ_CP060054.1"/>
</dbReference>
<evidence type="ECO:0000313" key="2">
    <source>
        <dbReference type="EMBL" id="QNE07767.1"/>
    </source>
</evidence>
<reference evidence="2 3" key="1">
    <citation type="submission" date="2020-08" db="EMBL/GenBank/DDBJ databases">
        <authorList>
            <person name="Liu G."/>
            <person name="Sun C."/>
        </authorList>
    </citation>
    <scope>NUCLEOTIDE SEQUENCE [LARGE SCALE GENOMIC DNA]</scope>
    <source>
        <strain evidence="2 3">OT19</strain>
        <plasmid evidence="2 3">plas2</plasmid>
    </source>
</reference>
<protein>
    <submittedName>
        <fullName evidence="2">Uncharacterized protein</fullName>
    </submittedName>
</protein>
<dbReference type="Proteomes" id="UP000515297">
    <property type="component" value="Plasmid plas2"/>
</dbReference>
<name>A0A7G6W1A2_9SPHN</name>
<feature type="compositionally biased region" description="Basic and acidic residues" evidence="1">
    <location>
        <begin position="115"/>
        <end position="132"/>
    </location>
</feature>
<evidence type="ECO:0000256" key="1">
    <source>
        <dbReference type="SAM" id="MobiDB-lite"/>
    </source>
</evidence>
<organism evidence="2 3">
    <name type="scientific">Croceicoccus marinus</name>
    <dbReference type="NCBI Taxonomy" id="450378"/>
    <lineage>
        <taxon>Bacteria</taxon>
        <taxon>Pseudomonadati</taxon>
        <taxon>Pseudomonadota</taxon>
        <taxon>Alphaproteobacteria</taxon>
        <taxon>Sphingomonadales</taxon>
        <taxon>Erythrobacteraceae</taxon>
        <taxon>Croceicoccus</taxon>
    </lineage>
</organism>